<evidence type="ECO:0000256" key="1">
    <source>
        <dbReference type="SAM" id="Phobius"/>
    </source>
</evidence>
<gene>
    <name evidence="2" type="ORF">FE782_04440</name>
</gene>
<organism evidence="2 3">
    <name type="scientific">Paenibacillus antri</name>
    <dbReference type="NCBI Taxonomy" id="2582848"/>
    <lineage>
        <taxon>Bacteria</taxon>
        <taxon>Bacillati</taxon>
        <taxon>Bacillota</taxon>
        <taxon>Bacilli</taxon>
        <taxon>Bacillales</taxon>
        <taxon>Paenibacillaceae</taxon>
        <taxon>Paenibacillus</taxon>
    </lineage>
</organism>
<keyword evidence="3" id="KW-1185">Reference proteome</keyword>
<dbReference type="Proteomes" id="UP000309676">
    <property type="component" value="Unassembled WGS sequence"/>
</dbReference>
<feature type="transmembrane region" description="Helical" evidence="1">
    <location>
        <begin position="58"/>
        <end position="77"/>
    </location>
</feature>
<evidence type="ECO:0000313" key="3">
    <source>
        <dbReference type="Proteomes" id="UP000309676"/>
    </source>
</evidence>
<proteinExistence type="predicted"/>
<dbReference type="AlphaFoldDB" id="A0A5R9GNA4"/>
<accession>A0A5R9GNA4</accession>
<dbReference type="EMBL" id="VCIW01000002">
    <property type="protein sequence ID" value="TLS53525.1"/>
    <property type="molecule type" value="Genomic_DNA"/>
</dbReference>
<reference evidence="2 3" key="1">
    <citation type="submission" date="2019-05" db="EMBL/GenBank/DDBJ databases">
        <authorList>
            <person name="Narsing Rao M.P."/>
            <person name="Li W.J."/>
        </authorList>
    </citation>
    <scope>NUCLEOTIDE SEQUENCE [LARGE SCALE GENOMIC DNA]</scope>
    <source>
        <strain evidence="2 3">SYSU_K30003</strain>
    </source>
</reference>
<sequence length="80" mass="9002">MKKNNLTLIVFLIVGLLAGTILARLLADVPWLSFLTKSAEIRWEPKADLQVVRYDLKFAVTLNLASILGLAGAFWIYRKV</sequence>
<protein>
    <submittedName>
        <fullName evidence="2">DUF4321 domain-containing protein</fullName>
    </submittedName>
</protein>
<evidence type="ECO:0000313" key="2">
    <source>
        <dbReference type="EMBL" id="TLS53525.1"/>
    </source>
</evidence>
<dbReference type="Pfam" id="PF14209">
    <property type="entry name" value="DUF4321"/>
    <property type="match status" value="1"/>
</dbReference>
<dbReference type="OrthoDB" id="2974387at2"/>
<keyword evidence="1" id="KW-0812">Transmembrane</keyword>
<keyword evidence="1" id="KW-1133">Transmembrane helix</keyword>
<name>A0A5R9GNA4_9BACL</name>
<dbReference type="InterPro" id="IPR025470">
    <property type="entry name" value="DUF4321"/>
</dbReference>
<comment type="caution">
    <text evidence="2">The sequence shown here is derived from an EMBL/GenBank/DDBJ whole genome shotgun (WGS) entry which is preliminary data.</text>
</comment>
<keyword evidence="1" id="KW-0472">Membrane</keyword>
<dbReference type="RefSeq" id="WP_138192843.1">
    <property type="nucleotide sequence ID" value="NZ_VCIW01000002.1"/>
</dbReference>